<protein>
    <submittedName>
        <fullName evidence="1">DUF4367 domain-containing protein</fullName>
    </submittedName>
</protein>
<comment type="caution">
    <text evidence="1">The sequence shown here is derived from an EMBL/GenBank/DDBJ whole genome shotgun (WGS) entry which is preliminary data.</text>
</comment>
<sequence>MLSEDHKWKEMLKEDYLHVQVPAEKKEDSWDSIVQELSNEPRKNRRASNKWMLVAAMLVFMVIGTILVQSNQTQAFNWIISMFETSNGNVTQINQSNTQESSTADDDVPDFTRIETESVQEYREEMSFEEAQEVTEFHLSQPTYLPKNYVLDDIIVLYEEDTAKQVEFHYIDESNNYISLQQIYQANDFADAKVIDNQDTEVETITLHGGEARMLIYEDDQIEMIWSTTHMNWVLEGTEDKQEMINIAEAIE</sequence>
<evidence type="ECO:0000313" key="1">
    <source>
        <dbReference type="EMBL" id="MDX8046408.1"/>
    </source>
</evidence>
<evidence type="ECO:0000313" key="2">
    <source>
        <dbReference type="Proteomes" id="UP001277972"/>
    </source>
</evidence>
<gene>
    <name evidence="1" type="ORF">SH601_10485</name>
</gene>
<accession>A0ACC6M5Z6</accession>
<name>A0ACC6M5Z6_9BACI</name>
<reference evidence="1" key="1">
    <citation type="submission" date="2023-11" db="EMBL/GenBank/DDBJ databases">
        <title>Gracilibacillus pellucida a moderately halophilic bacterium isolated from saline soil in Xinjiang province.</title>
        <authorList>
            <person name="Zhang Z."/>
            <person name="Tan F."/>
            <person name="Wang Y."/>
            <person name="Xia M."/>
        </authorList>
    </citation>
    <scope>NUCLEOTIDE SEQUENCE</scope>
    <source>
        <strain evidence="1">S3-1-1</strain>
    </source>
</reference>
<keyword evidence="2" id="KW-1185">Reference proteome</keyword>
<dbReference type="EMBL" id="JAWZSR010000005">
    <property type="protein sequence ID" value="MDX8046408.1"/>
    <property type="molecule type" value="Genomic_DNA"/>
</dbReference>
<proteinExistence type="predicted"/>
<organism evidence="1 2">
    <name type="scientific">Gracilibacillus pellucidus</name>
    <dbReference type="NCBI Taxonomy" id="3095368"/>
    <lineage>
        <taxon>Bacteria</taxon>
        <taxon>Bacillati</taxon>
        <taxon>Bacillota</taxon>
        <taxon>Bacilli</taxon>
        <taxon>Bacillales</taxon>
        <taxon>Bacillaceae</taxon>
        <taxon>Gracilibacillus</taxon>
    </lineage>
</organism>
<dbReference type="Proteomes" id="UP001277972">
    <property type="component" value="Unassembled WGS sequence"/>
</dbReference>